<dbReference type="PANTHER" id="PTHR43520">
    <property type="entry name" value="ATP7, ISOFORM B"/>
    <property type="match status" value="1"/>
</dbReference>
<organism evidence="15 16">
    <name type="scientific">Persicitalea jodogahamensis</name>
    <dbReference type="NCBI Taxonomy" id="402147"/>
    <lineage>
        <taxon>Bacteria</taxon>
        <taxon>Pseudomonadati</taxon>
        <taxon>Bacteroidota</taxon>
        <taxon>Cytophagia</taxon>
        <taxon>Cytophagales</taxon>
        <taxon>Spirosomataceae</taxon>
        <taxon>Persicitalea</taxon>
    </lineage>
</organism>
<dbReference type="Gene3D" id="3.40.50.1000">
    <property type="entry name" value="HAD superfamily/HAD-like"/>
    <property type="match status" value="1"/>
</dbReference>
<dbReference type="SUPFAM" id="SSF55008">
    <property type="entry name" value="HMA, heavy metal-associated domain"/>
    <property type="match status" value="1"/>
</dbReference>
<feature type="transmembrane region" description="Helical" evidence="13">
    <location>
        <begin position="430"/>
        <end position="448"/>
    </location>
</feature>
<keyword evidence="3" id="KW-0813">Transport</keyword>
<keyword evidence="9" id="KW-1278">Translocase</keyword>
<dbReference type="EMBL" id="BMXF01000002">
    <property type="protein sequence ID" value="GHB71667.1"/>
    <property type="molecule type" value="Genomic_DNA"/>
</dbReference>
<evidence type="ECO:0000256" key="5">
    <source>
        <dbReference type="ARBA" id="ARBA00022553"/>
    </source>
</evidence>
<feature type="transmembrane region" description="Helical" evidence="13">
    <location>
        <begin position="276"/>
        <end position="294"/>
    </location>
</feature>
<dbReference type="InterPro" id="IPR023299">
    <property type="entry name" value="ATPase_P-typ_cyto_dom_N"/>
</dbReference>
<comment type="subcellular location">
    <subcellularLocation>
        <location evidence="1">Cell membrane</location>
        <topology evidence="1">Multi-pass membrane protein</topology>
    </subcellularLocation>
</comment>
<keyword evidence="6 13" id="KW-0812">Transmembrane</keyword>
<dbReference type="InterPro" id="IPR059000">
    <property type="entry name" value="ATPase_P-type_domA"/>
</dbReference>
<evidence type="ECO:0000256" key="2">
    <source>
        <dbReference type="ARBA" id="ARBA00006024"/>
    </source>
</evidence>
<dbReference type="RefSeq" id="WP_229580844.1">
    <property type="nucleotide sequence ID" value="NZ_BMXF01000002.1"/>
</dbReference>
<evidence type="ECO:0000256" key="8">
    <source>
        <dbReference type="ARBA" id="ARBA00022842"/>
    </source>
</evidence>
<dbReference type="SUPFAM" id="SSF56784">
    <property type="entry name" value="HAD-like"/>
    <property type="match status" value="1"/>
</dbReference>
<dbReference type="Gene3D" id="3.30.70.100">
    <property type="match status" value="1"/>
</dbReference>
<keyword evidence="4" id="KW-1003">Cell membrane</keyword>
<accession>A0A8J3D4F2</accession>
<evidence type="ECO:0000256" key="13">
    <source>
        <dbReference type="SAM" id="Phobius"/>
    </source>
</evidence>
<feature type="domain" description="HMA" evidence="14">
    <location>
        <begin position="89"/>
        <end position="155"/>
    </location>
</feature>
<dbReference type="InterPro" id="IPR008250">
    <property type="entry name" value="ATPase_P-typ_transduc_dom_A_sf"/>
</dbReference>
<dbReference type="InterPro" id="IPR036412">
    <property type="entry name" value="HAD-like_sf"/>
</dbReference>
<dbReference type="Gene3D" id="3.40.1110.10">
    <property type="entry name" value="Calcium-transporting ATPase, cytoplasmic domain N"/>
    <property type="match status" value="1"/>
</dbReference>
<evidence type="ECO:0000313" key="16">
    <source>
        <dbReference type="Proteomes" id="UP000598271"/>
    </source>
</evidence>
<dbReference type="GO" id="GO:0005524">
    <property type="term" value="F:ATP binding"/>
    <property type="evidence" value="ECO:0007669"/>
    <property type="project" value="InterPro"/>
</dbReference>
<feature type="transmembrane region" description="Helical" evidence="13">
    <location>
        <begin position="221"/>
        <end position="240"/>
    </location>
</feature>
<evidence type="ECO:0000256" key="3">
    <source>
        <dbReference type="ARBA" id="ARBA00022448"/>
    </source>
</evidence>
<dbReference type="PRINTS" id="PR00119">
    <property type="entry name" value="CATATPASE"/>
</dbReference>
<feature type="transmembrane region" description="Helical" evidence="13">
    <location>
        <begin position="454"/>
        <end position="473"/>
    </location>
</feature>
<dbReference type="GO" id="GO:0043682">
    <property type="term" value="F:P-type divalent copper transporter activity"/>
    <property type="evidence" value="ECO:0007669"/>
    <property type="project" value="TreeGrafter"/>
</dbReference>
<feature type="transmembrane region" description="Helical" evidence="13">
    <location>
        <begin position="252"/>
        <end position="270"/>
    </location>
</feature>
<dbReference type="GO" id="GO:0005507">
    <property type="term" value="F:copper ion binding"/>
    <property type="evidence" value="ECO:0007669"/>
    <property type="project" value="TreeGrafter"/>
</dbReference>
<evidence type="ECO:0000256" key="9">
    <source>
        <dbReference type="ARBA" id="ARBA00022967"/>
    </source>
</evidence>
<feature type="transmembrane region" description="Helical" evidence="13">
    <location>
        <begin position="797"/>
        <end position="817"/>
    </location>
</feature>
<dbReference type="Pfam" id="PF00403">
    <property type="entry name" value="HMA"/>
    <property type="match status" value="1"/>
</dbReference>
<dbReference type="InterPro" id="IPR018303">
    <property type="entry name" value="ATPase_P-typ_P_site"/>
</dbReference>
<proteinExistence type="inferred from homology"/>
<dbReference type="SUPFAM" id="SSF81665">
    <property type="entry name" value="Calcium ATPase, transmembrane domain M"/>
    <property type="match status" value="1"/>
</dbReference>
<dbReference type="InterPro" id="IPR036163">
    <property type="entry name" value="HMA_dom_sf"/>
</dbReference>
<dbReference type="Proteomes" id="UP000598271">
    <property type="component" value="Unassembled WGS sequence"/>
</dbReference>
<evidence type="ECO:0000256" key="11">
    <source>
        <dbReference type="ARBA" id="ARBA00023065"/>
    </source>
</evidence>
<feature type="transmembrane region" description="Helical" evidence="13">
    <location>
        <begin position="179"/>
        <end position="201"/>
    </location>
</feature>
<dbReference type="SUPFAM" id="SSF81653">
    <property type="entry name" value="Calcium ATPase, transduction domain A"/>
    <property type="match status" value="1"/>
</dbReference>
<dbReference type="GO" id="GO:0055070">
    <property type="term" value="P:copper ion homeostasis"/>
    <property type="evidence" value="ECO:0007669"/>
    <property type="project" value="TreeGrafter"/>
</dbReference>
<keyword evidence="5" id="KW-0597">Phosphoprotein</keyword>
<dbReference type="InterPro" id="IPR021993">
    <property type="entry name" value="ATPase-cat-bd"/>
</dbReference>
<dbReference type="GO" id="GO:0016887">
    <property type="term" value="F:ATP hydrolysis activity"/>
    <property type="evidence" value="ECO:0007669"/>
    <property type="project" value="InterPro"/>
</dbReference>
<dbReference type="GO" id="GO:0005886">
    <property type="term" value="C:plasma membrane"/>
    <property type="evidence" value="ECO:0007669"/>
    <property type="project" value="UniProtKB-SubCell"/>
</dbReference>
<feature type="transmembrane region" description="Helical" evidence="13">
    <location>
        <begin position="770"/>
        <end position="791"/>
    </location>
</feature>
<dbReference type="InterPro" id="IPR023214">
    <property type="entry name" value="HAD_sf"/>
</dbReference>
<gene>
    <name evidence="15" type="primary">ccoI</name>
    <name evidence="15" type="ORF">GCM10007390_26910</name>
</gene>
<evidence type="ECO:0000256" key="7">
    <source>
        <dbReference type="ARBA" id="ARBA00022723"/>
    </source>
</evidence>
<dbReference type="CDD" id="cd00371">
    <property type="entry name" value="HMA"/>
    <property type="match status" value="1"/>
</dbReference>
<dbReference type="Pfam" id="PF12156">
    <property type="entry name" value="ATPase-cat_bd"/>
    <property type="match status" value="1"/>
</dbReference>
<evidence type="ECO:0000256" key="1">
    <source>
        <dbReference type="ARBA" id="ARBA00004651"/>
    </source>
</evidence>
<reference evidence="15 16" key="1">
    <citation type="journal article" date="2014" name="Int. J. Syst. Evol. Microbiol.">
        <title>Complete genome sequence of Corynebacterium casei LMG S-19264T (=DSM 44701T), isolated from a smear-ripened cheese.</title>
        <authorList>
            <consortium name="US DOE Joint Genome Institute (JGI-PGF)"/>
            <person name="Walter F."/>
            <person name="Albersmeier A."/>
            <person name="Kalinowski J."/>
            <person name="Ruckert C."/>
        </authorList>
    </citation>
    <scope>NUCLEOTIDE SEQUENCE [LARGE SCALE GENOMIC DNA]</scope>
    <source>
        <strain evidence="15 16">KCTC 12866</strain>
    </source>
</reference>
<keyword evidence="8" id="KW-0460">Magnesium</keyword>
<comment type="caution">
    <text evidence="15">The sequence shown here is derived from an EMBL/GenBank/DDBJ whole genome shotgun (WGS) entry which is preliminary data.</text>
</comment>
<dbReference type="InterPro" id="IPR023298">
    <property type="entry name" value="ATPase_P-typ_TM_dom_sf"/>
</dbReference>
<dbReference type="InterPro" id="IPR006121">
    <property type="entry name" value="HMA_dom"/>
</dbReference>
<evidence type="ECO:0000256" key="12">
    <source>
        <dbReference type="ARBA" id="ARBA00023136"/>
    </source>
</evidence>
<dbReference type="SUPFAM" id="SSF81660">
    <property type="entry name" value="Metal cation-transporting ATPase, ATP-binding domain N"/>
    <property type="match status" value="1"/>
</dbReference>
<keyword evidence="16" id="KW-1185">Reference proteome</keyword>
<keyword evidence="7" id="KW-0479">Metal-binding</keyword>
<dbReference type="PANTHER" id="PTHR43520:SF5">
    <property type="entry name" value="CATION-TRANSPORTING P-TYPE ATPASE-RELATED"/>
    <property type="match status" value="1"/>
</dbReference>
<dbReference type="PRINTS" id="PR00943">
    <property type="entry name" value="CUATPASE"/>
</dbReference>
<keyword evidence="11" id="KW-0406">Ion transport</keyword>
<sequence>MIVEADVDCYHCGENCLDEHYVHDGHDFCCTGCRTVYDLLKENDLCQYYGFADGKGISPQEHIFQGKFDHLDFEEIRAQLLEFTDGRQERVNWSVPGMHCSSCIWLLEQLHRLHPGVGSSVVNFPEKTVRISLDPTQIKLSALATLMARLGYEPYLSLNDTDHSAIGGGSHKQVSRKKLYKIGVAGFAFGNIMMLSLPEYFNLGQGFEDQQLRLLFSGLNLALALPVFLYSASEFFISAWKALRGRYLNIDAPIALALISVFLTSLYQLATQSGPGYFDSLAGAVFFMLLGRYFQDRTYANIAFDRDYKSYFPIAVSVMNEGIESRRPVQDLQPGDRILVRNRELIPADATLLSPAALIDYSFVSGEADALERRRGDLLYAGGRQCGPAVELEIVRRVSQSYLTQLWNNDAFTKKKEDQNKTLASRINRYFSAAVLLLAAITFAVWAVQNEWGTAFNAFTTILLVACPCALLLSSTFTNANLLSLFGKHGFYFKNADAIERLAKTDTVVFDKTGTVTLPHEAEVQFVGETLTHEEKTIVKTLAAQSSHPLSRLIVKSMAEASSSKKAFTDFEEKEGAGLAALWGRKEIRLGSKKWISNGQRDRLSASDPVITSRSLTTKQLLTQPPRVHVSVDGDLRGHFDIRPKYRPGLPPALTALQNEGYRTFLLSGDQPTDQAFLGGLFKNESQLFFEQNPGQKLDFIARLQREKNRHVLMVGDGLNDAGALQQSDVGLAVTDDINNFSPACDAIVQGEKLPLLPRYIRLARAGQRIIKTSFGISLLYNLVGISFAITGRLSPVTAAILMPLSSITIVLFTTAATNLAARRWLRTGDVCAD</sequence>
<dbReference type="NCBIfam" id="TIGR01494">
    <property type="entry name" value="ATPase_P-type"/>
    <property type="match status" value="2"/>
</dbReference>
<dbReference type="Pfam" id="PF00122">
    <property type="entry name" value="E1-E2_ATPase"/>
    <property type="match status" value="1"/>
</dbReference>
<evidence type="ECO:0000256" key="10">
    <source>
        <dbReference type="ARBA" id="ARBA00022989"/>
    </source>
</evidence>
<name>A0A8J3D4F2_9BACT</name>
<evidence type="ECO:0000256" key="4">
    <source>
        <dbReference type="ARBA" id="ARBA00022475"/>
    </source>
</evidence>
<comment type="similarity">
    <text evidence="2">Belongs to the cation transport ATPase (P-type) (TC 3.A.3) family. Type IB subfamily.</text>
</comment>
<dbReference type="PROSITE" id="PS50846">
    <property type="entry name" value="HMA_2"/>
    <property type="match status" value="1"/>
</dbReference>
<dbReference type="AlphaFoldDB" id="A0A8J3D4F2"/>
<dbReference type="InterPro" id="IPR001757">
    <property type="entry name" value="P_typ_ATPase"/>
</dbReference>
<dbReference type="Gene3D" id="2.70.150.10">
    <property type="entry name" value="Calcium-transporting ATPase, cytoplasmic transduction domain A"/>
    <property type="match status" value="1"/>
</dbReference>
<evidence type="ECO:0000256" key="6">
    <source>
        <dbReference type="ARBA" id="ARBA00022692"/>
    </source>
</evidence>
<evidence type="ECO:0000259" key="14">
    <source>
        <dbReference type="PROSITE" id="PS50846"/>
    </source>
</evidence>
<dbReference type="PROSITE" id="PS00154">
    <property type="entry name" value="ATPASE_E1_E2"/>
    <property type="match status" value="1"/>
</dbReference>
<keyword evidence="10 13" id="KW-1133">Transmembrane helix</keyword>
<keyword evidence="12 13" id="KW-0472">Membrane</keyword>
<dbReference type="Pfam" id="PF00702">
    <property type="entry name" value="Hydrolase"/>
    <property type="match status" value="1"/>
</dbReference>
<evidence type="ECO:0000313" key="15">
    <source>
        <dbReference type="EMBL" id="GHB71667.1"/>
    </source>
</evidence>
<protein>
    <submittedName>
        <fullName evidence="15">ATPase</fullName>
    </submittedName>
</protein>